<evidence type="ECO:0000256" key="1">
    <source>
        <dbReference type="ARBA" id="ARBA00004141"/>
    </source>
</evidence>
<keyword evidence="3 6" id="KW-0812">Transmembrane</keyword>
<protein>
    <recommendedName>
        <fullName evidence="7">Major facilitator superfamily (MFS) profile domain-containing protein</fullName>
    </recommendedName>
</protein>
<feature type="transmembrane region" description="Helical" evidence="6">
    <location>
        <begin position="422"/>
        <end position="447"/>
    </location>
</feature>
<feature type="transmembrane region" description="Helical" evidence="6">
    <location>
        <begin position="336"/>
        <end position="355"/>
    </location>
</feature>
<dbReference type="InterPro" id="IPR020846">
    <property type="entry name" value="MFS_dom"/>
</dbReference>
<comment type="subcellular location">
    <subcellularLocation>
        <location evidence="1">Membrane</location>
        <topology evidence="1">Multi-pass membrane protein</topology>
    </subcellularLocation>
</comment>
<keyword evidence="5 6" id="KW-0472">Membrane</keyword>
<keyword evidence="9" id="KW-1185">Reference proteome</keyword>
<comment type="caution">
    <text evidence="8">The sequence shown here is derived from an EMBL/GenBank/DDBJ whole genome shotgun (WGS) entry which is preliminary data.</text>
</comment>
<feature type="transmembrane region" description="Helical" evidence="6">
    <location>
        <begin position="308"/>
        <end position="329"/>
    </location>
</feature>
<feature type="transmembrane region" description="Helical" evidence="6">
    <location>
        <begin position="74"/>
        <end position="92"/>
    </location>
</feature>
<accession>A0ABR2IUF4</accession>
<dbReference type="Gene3D" id="1.20.1250.20">
    <property type="entry name" value="MFS general substrate transporter like domains"/>
    <property type="match status" value="1"/>
</dbReference>
<feature type="transmembrane region" description="Helical" evidence="6">
    <location>
        <begin position="361"/>
        <end position="381"/>
    </location>
</feature>
<dbReference type="Proteomes" id="UP001390339">
    <property type="component" value="Unassembled WGS sequence"/>
</dbReference>
<dbReference type="InterPro" id="IPR036259">
    <property type="entry name" value="MFS_trans_sf"/>
</dbReference>
<evidence type="ECO:0000256" key="2">
    <source>
        <dbReference type="ARBA" id="ARBA00022448"/>
    </source>
</evidence>
<name>A0ABR2IUF4_9PEZI</name>
<organism evidence="8 9">
    <name type="scientific">Apiospora arundinis</name>
    <dbReference type="NCBI Taxonomy" id="335852"/>
    <lineage>
        <taxon>Eukaryota</taxon>
        <taxon>Fungi</taxon>
        <taxon>Dikarya</taxon>
        <taxon>Ascomycota</taxon>
        <taxon>Pezizomycotina</taxon>
        <taxon>Sordariomycetes</taxon>
        <taxon>Xylariomycetidae</taxon>
        <taxon>Amphisphaeriales</taxon>
        <taxon>Apiosporaceae</taxon>
        <taxon>Apiospora</taxon>
    </lineage>
</organism>
<evidence type="ECO:0000313" key="9">
    <source>
        <dbReference type="Proteomes" id="UP001390339"/>
    </source>
</evidence>
<dbReference type="SUPFAM" id="SSF103473">
    <property type="entry name" value="MFS general substrate transporter"/>
    <property type="match status" value="1"/>
</dbReference>
<evidence type="ECO:0000313" key="8">
    <source>
        <dbReference type="EMBL" id="KAK8868420.1"/>
    </source>
</evidence>
<feature type="transmembrane region" description="Helical" evidence="6">
    <location>
        <begin position="37"/>
        <end position="54"/>
    </location>
</feature>
<dbReference type="InterPro" id="IPR011701">
    <property type="entry name" value="MFS"/>
</dbReference>
<feature type="transmembrane region" description="Helical" evidence="6">
    <location>
        <begin position="104"/>
        <end position="122"/>
    </location>
</feature>
<feature type="transmembrane region" description="Helical" evidence="6">
    <location>
        <begin position="128"/>
        <end position="153"/>
    </location>
</feature>
<feature type="transmembrane region" description="Helical" evidence="6">
    <location>
        <begin position="165"/>
        <end position="183"/>
    </location>
</feature>
<feature type="transmembrane region" description="Helical" evidence="6">
    <location>
        <begin position="393"/>
        <end position="410"/>
    </location>
</feature>
<sequence>MTDIEKTEVTTALQAVIASQSGVVDGRQLYRKIDFRIIPLMFLCYFFQFLDKVVVNYANVMGLQKSLGMHGQDFSWMATAFFMSYALAEFAQATLLQRFPVSKVLGLNVCVWGLALCCSAVVRNFAGLLALRVLLGACESVVAPALVLVTSAWYTKRQACARTGLWYCSIGVAQILGGLVSFVAQHGSANNDIAKGAFGGWRIMFLAVGAFNLLVAVAVLMWLPDTVDAARFLTPGEKAFVQATLALDQGGNGRQVFRPRALVESLADPAVWLLFFIVVLTVIPSGVIVTFSATLINGFGYTAKQSALLNMPSGVVSIVATLLSTFAILRGVPRWLGILAMLVPTMIGAGLMSFWKGQGGSLAGIYLLNFTVAPMALVFNMVGSNTSGYTKKVTAFATLAIAFSIANIIGPQTFQNHEAPGYISAKITLLATNGAAIFVTLLLRILYGRRNRKTEKARNEQLAAVARGETAVESLIDDEDLTDRKNPAFRYVY</sequence>
<feature type="transmembrane region" description="Helical" evidence="6">
    <location>
        <begin position="270"/>
        <end position="296"/>
    </location>
</feature>
<feature type="transmembrane region" description="Helical" evidence="6">
    <location>
        <begin position="203"/>
        <end position="223"/>
    </location>
</feature>
<feature type="domain" description="Major facilitator superfamily (MFS) profile" evidence="7">
    <location>
        <begin position="37"/>
        <end position="452"/>
    </location>
</feature>
<dbReference type="PROSITE" id="PS50850">
    <property type="entry name" value="MFS"/>
    <property type="match status" value="1"/>
</dbReference>
<dbReference type="Pfam" id="PF07690">
    <property type="entry name" value="MFS_1"/>
    <property type="match status" value="1"/>
</dbReference>
<evidence type="ECO:0000256" key="6">
    <source>
        <dbReference type="SAM" id="Phobius"/>
    </source>
</evidence>
<evidence type="ECO:0000256" key="5">
    <source>
        <dbReference type="ARBA" id="ARBA00023136"/>
    </source>
</evidence>
<dbReference type="PANTHER" id="PTHR43791">
    <property type="entry name" value="PERMEASE-RELATED"/>
    <property type="match status" value="1"/>
</dbReference>
<evidence type="ECO:0000256" key="4">
    <source>
        <dbReference type="ARBA" id="ARBA00022989"/>
    </source>
</evidence>
<evidence type="ECO:0000256" key="3">
    <source>
        <dbReference type="ARBA" id="ARBA00022692"/>
    </source>
</evidence>
<dbReference type="EMBL" id="JAPCWZ010000004">
    <property type="protein sequence ID" value="KAK8868420.1"/>
    <property type="molecule type" value="Genomic_DNA"/>
</dbReference>
<evidence type="ECO:0000259" key="7">
    <source>
        <dbReference type="PROSITE" id="PS50850"/>
    </source>
</evidence>
<keyword evidence="2" id="KW-0813">Transport</keyword>
<gene>
    <name evidence="8" type="ORF">PGQ11_006998</name>
</gene>
<keyword evidence="4 6" id="KW-1133">Transmembrane helix</keyword>
<reference evidence="8 9" key="1">
    <citation type="journal article" date="2024" name="IMA Fungus">
        <title>Apiospora arundinis, a panoply of carbohydrate-active enzymes and secondary metabolites.</title>
        <authorList>
            <person name="Sorensen T."/>
            <person name="Petersen C."/>
            <person name="Muurmann A.T."/>
            <person name="Christiansen J.V."/>
            <person name="Brundto M.L."/>
            <person name="Overgaard C.K."/>
            <person name="Boysen A.T."/>
            <person name="Wollenberg R.D."/>
            <person name="Larsen T.O."/>
            <person name="Sorensen J.L."/>
            <person name="Nielsen K.L."/>
            <person name="Sondergaard T.E."/>
        </authorList>
    </citation>
    <scope>NUCLEOTIDE SEQUENCE [LARGE SCALE GENOMIC DNA]</scope>
    <source>
        <strain evidence="8 9">AAU 773</strain>
    </source>
</reference>
<dbReference type="PANTHER" id="PTHR43791:SF40">
    <property type="entry name" value="THIAMINE PATHWAY TRANSPORTER THI73"/>
    <property type="match status" value="1"/>
</dbReference>
<proteinExistence type="predicted"/>